<accession>A0ABQ1FP64</accession>
<organism evidence="3 4">
    <name type="scientific">Dyella nitratireducens</name>
    <dbReference type="NCBI Taxonomy" id="1849580"/>
    <lineage>
        <taxon>Bacteria</taxon>
        <taxon>Pseudomonadati</taxon>
        <taxon>Pseudomonadota</taxon>
        <taxon>Gammaproteobacteria</taxon>
        <taxon>Lysobacterales</taxon>
        <taxon>Rhodanobacteraceae</taxon>
        <taxon>Dyella</taxon>
    </lineage>
</organism>
<gene>
    <name evidence="3" type="ORF">GCM10010981_09540</name>
</gene>
<sequence>MPFATHHDAQRYQQALTHILARPEIDAHEVAKQFIHRTLGVDGDDIVLAHFKDDAARAEGKPDSVQTLTDAVMDGFKDFQNHDTKTNSAADRIKEVNNAFAPSRMDLLGGLMFGGNSPTPIGFVDDLSHSTSVGDGLKKIGNFLWSRTLPGWIKNTFFGKDNVVEKVKEDLRSVDGAYGLFKNNGKGYSKENSYELKPSEVADKFAASTPFGELPYIKGLNKELDSAWKHTKDWPTVARYNFVEEARAARDSGELTPEQYRLVMRGGAPGVPLKGPVTFEQISKPMPPDPSVSVERFDINGYPSTNILRFKRADGKDVDGKKEVMYIPGIKPPFVTLRDKGEGIQWLKSQAADKDPAKQKDFTKREALLGHFSIYDRQEGTFHSGVEKGFDGLVDGSWAPSYLNYYDGQDRNKIRTDVFEDMHTQTDSRLRSDAKMQSRTAWEGWRDTINRASAAFGPVGGVIQVAVGVDTAINGKTYEERHGGVIDVGDGIIYTAADAPFITKPSARGHYNVHEASKSQITGGDARGSVASDANRNVKPVANQNQHA</sequence>
<feature type="domain" description="Dermonecrotic toxin N-terminal" evidence="2">
    <location>
        <begin position="173"/>
        <end position="365"/>
    </location>
</feature>
<name>A0ABQ1FP64_9GAMM</name>
<dbReference type="Proteomes" id="UP000620046">
    <property type="component" value="Unassembled WGS sequence"/>
</dbReference>
<evidence type="ECO:0000259" key="2">
    <source>
        <dbReference type="Pfam" id="PF20178"/>
    </source>
</evidence>
<dbReference type="InterPro" id="IPR046673">
    <property type="entry name" value="ToxA_N"/>
</dbReference>
<comment type="caution">
    <text evidence="3">The sequence shown here is derived from an EMBL/GenBank/DDBJ whole genome shotgun (WGS) entry which is preliminary data.</text>
</comment>
<evidence type="ECO:0000313" key="3">
    <source>
        <dbReference type="EMBL" id="GGA23316.1"/>
    </source>
</evidence>
<dbReference type="Pfam" id="PF20178">
    <property type="entry name" value="ToxA_N"/>
    <property type="match status" value="1"/>
</dbReference>
<protein>
    <recommendedName>
        <fullName evidence="2">Dermonecrotic toxin N-terminal domain-containing protein</fullName>
    </recommendedName>
</protein>
<dbReference type="EMBL" id="BMJA01000001">
    <property type="protein sequence ID" value="GGA23316.1"/>
    <property type="molecule type" value="Genomic_DNA"/>
</dbReference>
<reference evidence="4" key="1">
    <citation type="journal article" date="2019" name="Int. J. Syst. Evol. Microbiol.">
        <title>The Global Catalogue of Microorganisms (GCM) 10K type strain sequencing project: providing services to taxonomists for standard genome sequencing and annotation.</title>
        <authorList>
            <consortium name="The Broad Institute Genomics Platform"/>
            <consortium name="The Broad Institute Genome Sequencing Center for Infectious Disease"/>
            <person name="Wu L."/>
            <person name="Ma J."/>
        </authorList>
    </citation>
    <scope>NUCLEOTIDE SEQUENCE [LARGE SCALE GENOMIC DNA]</scope>
    <source>
        <strain evidence="4">CGMCC 1.15439</strain>
    </source>
</reference>
<evidence type="ECO:0000313" key="4">
    <source>
        <dbReference type="Proteomes" id="UP000620046"/>
    </source>
</evidence>
<proteinExistence type="predicted"/>
<evidence type="ECO:0000256" key="1">
    <source>
        <dbReference type="SAM" id="MobiDB-lite"/>
    </source>
</evidence>
<keyword evidence="4" id="KW-1185">Reference proteome</keyword>
<feature type="region of interest" description="Disordered" evidence="1">
    <location>
        <begin position="517"/>
        <end position="548"/>
    </location>
</feature>